<reference evidence="3" key="1">
    <citation type="journal article" date="2023" name="Commun. Biol.">
        <title>Genome analysis of Parmales, the sister group of diatoms, reveals the evolutionary specialization of diatoms from phago-mixotrophs to photoautotrophs.</title>
        <authorList>
            <person name="Ban H."/>
            <person name="Sato S."/>
            <person name="Yoshikawa S."/>
            <person name="Yamada K."/>
            <person name="Nakamura Y."/>
            <person name="Ichinomiya M."/>
            <person name="Sato N."/>
            <person name="Blanc-Mathieu R."/>
            <person name="Endo H."/>
            <person name="Kuwata A."/>
            <person name="Ogata H."/>
        </authorList>
    </citation>
    <scope>NUCLEOTIDE SEQUENCE [LARGE SCALE GENOMIC DNA]</scope>
    <source>
        <strain evidence="3">NIES 3701</strain>
    </source>
</reference>
<accession>A0A9W7AW86</accession>
<dbReference type="PANTHER" id="PTHR24114:SF2">
    <property type="entry name" value="F-BOX DOMAIN-CONTAINING PROTEIN-RELATED"/>
    <property type="match status" value="1"/>
</dbReference>
<dbReference type="Pfam" id="PF13516">
    <property type="entry name" value="LRR_6"/>
    <property type="match status" value="4"/>
</dbReference>
<dbReference type="SMART" id="SM00368">
    <property type="entry name" value="LRR_RI"/>
    <property type="match status" value="6"/>
</dbReference>
<dbReference type="PANTHER" id="PTHR24114">
    <property type="entry name" value="LEUCINE RICH REPEAT FAMILY PROTEIN"/>
    <property type="match status" value="1"/>
</dbReference>
<proteinExistence type="predicted"/>
<evidence type="ECO:0000313" key="2">
    <source>
        <dbReference type="EMBL" id="GMH78971.1"/>
    </source>
</evidence>
<evidence type="ECO:0000313" key="3">
    <source>
        <dbReference type="Proteomes" id="UP001165085"/>
    </source>
</evidence>
<dbReference type="InterPro" id="IPR001611">
    <property type="entry name" value="Leu-rich_rpt"/>
</dbReference>
<name>A0A9W7AW86_9STRA</name>
<keyword evidence="3" id="KW-1185">Reference proteome</keyword>
<dbReference type="Gene3D" id="3.80.10.10">
    <property type="entry name" value="Ribonuclease Inhibitor"/>
    <property type="match status" value="3"/>
</dbReference>
<dbReference type="EMBL" id="BRXY01000229">
    <property type="protein sequence ID" value="GMH78971.1"/>
    <property type="molecule type" value="Genomic_DNA"/>
</dbReference>
<dbReference type="AlphaFoldDB" id="A0A9W7AW86"/>
<protein>
    <submittedName>
        <fullName evidence="2">Uncharacterized protein</fullName>
    </submittedName>
</protein>
<dbReference type="InterPro" id="IPR052394">
    <property type="entry name" value="LRR-containing"/>
</dbReference>
<dbReference type="OrthoDB" id="190839at2759"/>
<dbReference type="InterPro" id="IPR032675">
    <property type="entry name" value="LRR_dom_sf"/>
</dbReference>
<evidence type="ECO:0000256" key="1">
    <source>
        <dbReference type="SAM" id="MobiDB-lite"/>
    </source>
</evidence>
<comment type="caution">
    <text evidence="2">The sequence shown here is derived from an EMBL/GenBank/DDBJ whole genome shotgun (WGS) entry which is preliminary data.</text>
</comment>
<gene>
    <name evidence="2" type="ORF">TrST_g4450</name>
</gene>
<organism evidence="2 3">
    <name type="scientific">Triparma strigata</name>
    <dbReference type="NCBI Taxonomy" id="1606541"/>
    <lineage>
        <taxon>Eukaryota</taxon>
        <taxon>Sar</taxon>
        <taxon>Stramenopiles</taxon>
        <taxon>Ochrophyta</taxon>
        <taxon>Bolidophyceae</taxon>
        <taxon>Parmales</taxon>
        <taxon>Triparmaceae</taxon>
        <taxon>Triparma</taxon>
    </lineage>
</organism>
<dbReference type="SUPFAM" id="SSF52047">
    <property type="entry name" value="RNI-like"/>
    <property type="match status" value="1"/>
</dbReference>
<dbReference type="Proteomes" id="UP001165085">
    <property type="component" value="Unassembled WGS sequence"/>
</dbReference>
<feature type="region of interest" description="Disordered" evidence="1">
    <location>
        <begin position="1"/>
        <end position="46"/>
    </location>
</feature>
<sequence>MVRRRSFAGRPTNSRILSTKPVEDNPQSDNDFEGDWGCPLPSHQHPPLALPSLDLTKVRPIEQTIYAKVEVLKPHKEDKVRARRRSMSDLMAQKRRDYDQVVRELGIDRKDSKGKPVTEAGAGPDQHGGGEERGRKLATPRVLPPMEIFTPSPAMGRPNRVGLSPAVAQRHSFYNKLSSIDKPTIMSDIDQGVSPTASYVKKTRDLNIVPNTIISTVVDSVEKDGQVCLSAARLGDDMAIALSHSMETMFVLSVDVSKNHITDKGLCALIASLDPHVVQELNFAFVKIKKSTAEDLRALIGESSTLEKLNLEQCQLDDTSVRELSFHLATTMCPDTDMPLHLCTLQTLNLSHNKFGDSAAIALAEGLKGNSSVTELDLSYNSIRSKGGIALFEALGTTTNVVATLDLAYNAIGEAGDTSGCGKVGHAISECLAANDTLIHLSLSHAGLGPGECTEIGAGLKSNNSLMGLHLEGNSGDVDAHGYVVGVNSGSDSGEGEAELESDGKKIEHVFTRILPWAHPNVSNTGESWGRHGCGKCWICDRWAETKFTFIPKQSEGAEDVLDKVKGVQITTNFDEWRMESMKNKEGGVYEIYRMVPPGKSTFAFNVKTKEAGKEDDEDTEDEANVEDIHLALAVNHAKEAAADEVGLKFRWADKLDEVNTIEVKGRESLVDDIRVRPRTRADEPVVPKRNRGGLATWTLKNSVFAAYVGDTRKHLKEAFESDYQKSKARKMGEKLEDLDEKELFKRNLLDSFPILKNVHRHYAAAYTTEVWSLGVNGWNQFITDIKVIDEDDRGGGGPSSADAVNNKVFNRVEADLIFVSACATGKKTLNRYQFMDAICQVAASKYIKFGKKRAAGEKQALLSEAVRLLASDNVEKYAERDTETDFRKTYLYNKKADRIYVKHKKSLMEIFKRFSGREDKPGESKTMGLGEYLEMLETVGVDAETTERSVKLAFVRSKETSLDETDPKSKSRQLKFVEFLECCGRLAFIYFEDGGGLKGGGLDFLSCLEDLIVRLASVVAKKGGGGG</sequence>
<feature type="compositionally biased region" description="Basic and acidic residues" evidence="1">
    <location>
        <begin position="106"/>
        <end position="116"/>
    </location>
</feature>
<feature type="region of interest" description="Disordered" evidence="1">
    <location>
        <begin position="106"/>
        <end position="137"/>
    </location>
</feature>